<reference evidence="3" key="1">
    <citation type="submission" date="2013-11" db="EMBL/GenBank/DDBJ databases">
        <authorList>
            <person name="Hoang H.T."/>
            <person name="Killian M.L."/>
            <person name="Madson D.M."/>
            <person name="Arruda P.H.E."/>
            <person name="Sun D."/>
            <person name="Schwartz K.J."/>
            <person name="Yoon K."/>
        </authorList>
    </citation>
    <scope>NUCLEOTIDE SEQUENCE [LARGE SCALE GENOMIC DNA]</scope>
    <source>
        <strain evidence="3">CDK2</strain>
    </source>
</reference>
<name>A0A0P7FSE5_9EURY</name>
<dbReference type="RefSeq" id="WP_054582850.1">
    <property type="nucleotide sequence ID" value="NZ_LGUC01000001.1"/>
</dbReference>
<dbReference type="EMBL" id="LGUC01000001">
    <property type="protein sequence ID" value="KPN29584.1"/>
    <property type="molecule type" value="Genomic_DNA"/>
</dbReference>
<comment type="caution">
    <text evidence="2">The sequence shown here is derived from an EMBL/GenBank/DDBJ whole genome shotgun (WGS) entry which is preliminary data.</text>
</comment>
<evidence type="ECO:0008006" key="4">
    <source>
        <dbReference type="Google" id="ProtNLM"/>
    </source>
</evidence>
<organism evidence="2 3">
    <name type="scientific">Halolamina pelagica</name>
    <dbReference type="NCBI Taxonomy" id="699431"/>
    <lineage>
        <taxon>Archaea</taxon>
        <taxon>Methanobacteriati</taxon>
        <taxon>Methanobacteriota</taxon>
        <taxon>Stenosarchaea group</taxon>
        <taxon>Halobacteria</taxon>
        <taxon>Halobacteriales</taxon>
        <taxon>Haloferacaceae</taxon>
    </lineage>
</organism>
<feature type="compositionally biased region" description="Basic and acidic residues" evidence="1">
    <location>
        <begin position="178"/>
        <end position="187"/>
    </location>
</feature>
<accession>A0A0P7FSE5</accession>
<dbReference type="AlphaFoldDB" id="A0A0P7FSE5"/>
<evidence type="ECO:0000313" key="2">
    <source>
        <dbReference type="EMBL" id="KPN29584.1"/>
    </source>
</evidence>
<evidence type="ECO:0000256" key="1">
    <source>
        <dbReference type="SAM" id="MobiDB-lite"/>
    </source>
</evidence>
<dbReference type="OrthoDB" id="146450at2157"/>
<protein>
    <recommendedName>
        <fullName evidence="4">Conditioned medium-induced protein 4</fullName>
    </recommendedName>
</protein>
<evidence type="ECO:0000313" key="3">
    <source>
        <dbReference type="Proteomes" id="UP000050535"/>
    </source>
</evidence>
<sequence>MDEQTEELRDLFVETTGEETVTADQSEDRGDLGDAVSAEEAETRIRELVGRMRERYAFQSGFDDGELVQVVTGFYADEDDAEIADALGTDAESVLRARLDLHLVRERDREAPLPMDELRELIVDDVALEERADRLDADVETVERYSRVIDAERRATRANHRFTDEFAELLTDADLRDSHAADARESGLEEAAEDIETNTQL</sequence>
<proteinExistence type="predicted"/>
<gene>
    <name evidence="2" type="ORF">SY89_00298</name>
</gene>
<feature type="compositionally biased region" description="Acidic residues" evidence="1">
    <location>
        <begin position="188"/>
        <end position="201"/>
    </location>
</feature>
<dbReference type="STRING" id="699431.SY89_00298"/>
<feature type="compositionally biased region" description="Basic and acidic residues" evidence="1">
    <location>
        <begin position="1"/>
        <end position="12"/>
    </location>
</feature>
<keyword evidence="3" id="KW-1185">Reference proteome</keyword>
<feature type="region of interest" description="Disordered" evidence="1">
    <location>
        <begin position="1"/>
        <end position="38"/>
    </location>
</feature>
<dbReference type="Proteomes" id="UP000050535">
    <property type="component" value="Unassembled WGS sequence"/>
</dbReference>
<feature type="region of interest" description="Disordered" evidence="1">
    <location>
        <begin position="178"/>
        <end position="201"/>
    </location>
</feature>